<keyword evidence="3 10" id="KW-0812">Transmembrane</keyword>
<evidence type="ECO:0000256" key="4">
    <source>
        <dbReference type="ARBA" id="ARBA00022989"/>
    </source>
</evidence>
<evidence type="ECO:0000256" key="2">
    <source>
        <dbReference type="ARBA" id="ARBA00022475"/>
    </source>
</evidence>
<dbReference type="SUPFAM" id="SSF81321">
    <property type="entry name" value="Family A G protein-coupled receptor-like"/>
    <property type="match status" value="2"/>
</dbReference>
<evidence type="ECO:0000256" key="6">
    <source>
        <dbReference type="ARBA" id="ARBA00023136"/>
    </source>
</evidence>
<dbReference type="Pfam" id="PF00001">
    <property type="entry name" value="7tm_1"/>
    <property type="match status" value="2"/>
</dbReference>
<dbReference type="PhylomeDB" id="A7RR28"/>
<keyword evidence="5" id="KW-0297">G-protein coupled receptor</keyword>
<dbReference type="GO" id="GO:0001609">
    <property type="term" value="F:G protein-coupled adenosine receptor activity"/>
    <property type="evidence" value="ECO:0000318"/>
    <property type="project" value="GO_Central"/>
</dbReference>
<evidence type="ECO:0000313" key="13">
    <source>
        <dbReference type="Proteomes" id="UP000001593"/>
    </source>
</evidence>
<dbReference type="PROSITE" id="PS50262">
    <property type="entry name" value="G_PROTEIN_RECEP_F1_2"/>
    <property type="match status" value="1"/>
</dbReference>
<feature type="transmembrane region" description="Helical" evidence="10">
    <location>
        <begin position="280"/>
        <end position="306"/>
    </location>
</feature>
<keyword evidence="6 10" id="KW-0472">Membrane</keyword>
<keyword evidence="9" id="KW-0807">Transducer</keyword>
<keyword evidence="7" id="KW-0675">Receptor</keyword>
<dbReference type="PRINTS" id="PR00237">
    <property type="entry name" value="GPCRRHODOPSN"/>
</dbReference>
<evidence type="ECO:0000313" key="12">
    <source>
        <dbReference type="EMBL" id="EDO46040.1"/>
    </source>
</evidence>
<keyword evidence="4 10" id="KW-1133">Transmembrane helix</keyword>
<feature type="transmembrane region" description="Helical" evidence="10">
    <location>
        <begin position="377"/>
        <end position="402"/>
    </location>
</feature>
<sequence length="462" mass="51814">MAGGQPLVSDVAIKMSLNVTLIVTTLLGNGSILLLLKRFRCLRTVPNILIANLACVDMLNVLVNLPVNALVGIMELHHVVKGRLTSACVASAQTAFVFLNLLGMGMMMLDRLLVIRWGLRYKVRQGCVTRYLIRWGLRYKVRHMMRITSQGTSYDVDCVASKASYDGDCVTRYVIRWGLEGKSSHMMRIALQGTSYDGYCITGYVIRWGLQGKVRHTMGIALQGTSYDGDYRFWMTTKKVCLTILGMWLVTIALITPWLLNLYKVNLGDAPTFIYRMIYYYMVGDYVTFIRCAFAALYILLGMLTWKSLKDQTKKYDGELSLPEQQRLKLQKSRRQTEVHAAVTVGLTVLAYVLSCVPLIVYGVLAEKASSLVSSDFLKWFGLFANYSQYVSSACNPFIYMARCNRFNRALKALWRDPCGSRTMTNVSPAMHTAPATASVVSLPAVEPRNPVGAFSEKSRTC</sequence>
<keyword evidence="2" id="KW-1003">Cell membrane</keyword>
<dbReference type="PANTHER" id="PTHR24246:SF27">
    <property type="entry name" value="ADENOSINE RECEPTOR, ISOFORM A"/>
    <property type="match status" value="1"/>
</dbReference>
<dbReference type="Proteomes" id="UP000001593">
    <property type="component" value="Unassembled WGS sequence"/>
</dbReference>
<dbReference type="Gene3D" id="1.20.1070.10">
    <property type="entry name" value="Rhodopsin 7-helix transmembrane proteins"/>
    <property type="match status" value="2"/>
</dbReference>
<feature type="domain" description="G-protein coupled receptors family 1 profile" evidence="11">
    <location>
        <begin position="28"/>
        <end position="400"/>
    </location>
</feature>
<feature type="transmembrane region" description="Helical" evidence="10">
    <location>
        <begin position="240"/>
        <end position="260"/>
    </location>
</feature>
<evidence type="ECO:0000256" key="10">
    <source>
        <dbReference type="SAM" id="Phobius"/>
    </source>
</evidence>
<comment type="subcellular location">
    <subcellularLocation>
        <location evidence="1">Cell membrane</location>
        <topology evidence="1">Multi-pass membrane protein</topology>
    </subcellularLocation>
</comment>
<organism evidence="12 13">
    <name type="scientific">Nematostella vectensis</name>
    <name type="common">Starlet sea anemone</name>
    <dbReference type="NCBI Taxonomy" id="45351"/>
    <lineage>
        <taxon>Eukaryota</taxon>
        <taxon>Metazoa</taxon>
        <taxon>Cnidaria</taxon>
        <taxon>Anthozoa</taxon>
        <taxon>Hexacorallia</taxon>
        <taxon>Actiniaria</taxon>
        <taxon>Edwardsiidae</taxon>
        <taxon>Nematostella</taxon>
    </lineage>
</organism>
<gene>
    <name evidence="12" type="ORF">NEMVEDRAFT_v1g200848</name>
</gene>
<keyword evidence="8" id="KW-0325">Glycoprotein</keyword>
<evidence type="ECO:0000256" key="8">
    <source>
        <dbReference type="ARBA" id="ARBA00023180"/>
    </source>
</evidence>
<accession>A7RR28</accession>
<dbReference type="GO" id="GO:0007186">
    <property type="term" value="P:G protein-coupled receptor signaling pathway"/>
    <property type="evidence" value="ECO:0000318"/>
    <property type="project" value="GO_Central"/>
</dbReference>
<feature type="transmembrane region" description="Helical" evidence="10">
    <location>
        <begin position="48"/>
        <end position="74"/>
    </location>
</feature>
<evidence type="ECO:0000256" key="1">
    <source>
        <dbReference type="ARBA" id="ARBA00004651"/>
    </source>
</evidence>
<evidence type="ECO:0000259" key="11">
    <source>
        <dbReference type="PROSITE" id="PS50262"/>
    </source>
</evidence>
<proteinExistence type="predicted"/>
<reference evidence="12 13" key="1">
    <citation type="journal article" date="2007" name="Science">
        <title>Sea anemone genome reveals ancestral eumetazoan gene repertoire and genomic organization.</title>
        <authorList>
            <person name="Putnam N.H."/>
            <person name="Srivastava M."/>
            <person name="Hellsten U."/>
            <person name="Dirks B."/>
            <person name="Chapman J."/>
            <person name="Salamov A."/>
            <person name="Terry A."/>
            <person name="Shapiro H."/>
            <person name="Lindquist E."/>
            <person name="Kapitonov V.V."/>
            <person name="Jurka J."/>
            <person name="Genikhovich G."/>
            <person name="Grigoriev I.V."/>
            <person name="Lucas S.M."/>
            <person name="Steele R.E."/>
            <person name="Finnerty J.R."/>
            <person name="Technau U."/>
            <person name="Martindale M.Q."/>
            <person name="Rokhsar D.S."/>
        </authorList>
    </citation>
    <scope>NUCLEOTIDE SEQUENCE [LARGE SCALE GENOMIC DNA]</scope>
    <source>
        <strain evidence="13">CH2 X CH6</strain>
    </source>
</reference>
<dbReference type="EMBL" id="DS469530">
    <property type="protein sequence ID" value="EDO46040.1"/>
    <property type="molecule type" value="Genomic_DNA"/>
</dbReference>
<dbReference type="InParanoid" id="A7RR28"/>
<evidence type="ECO:0000256" key="5">
    <source>
        <dbReference type="ARBA" id="ARBA00023040"/>
    </source>
</evidence>
<dbReference type="PANTHER" id="PTHR24246">
    <property type="entry name" value="OLFACTORY RECEPTOR AND ADENOSINE RECEPTOR"/>
    <property type="match status" value="1"/>
</dbReference>
<dbReference type="CDD" id="cd00637">
    <property type="entry name" value="7tm_classA_rhodopsin-like"/>
    <property type="match status" value="1"/>
</dbReference>
<dbReference type="AlphaFoldDB" id="A7RR28"/>
<feature type="transmembrane region" description="Helical" evidence="10">
    <location>
        <begin position="15"/>
        <end position="36"/>
    </location>
</feature>
<keyword evidence="13" id="KW-1185">Reference proteome</keyword>
<dbReference type="InterPro" id="IPR000276">
    <property type="entry name" value="GPCR_Rhodpsn"/>
</dbReference>
<feature type="transmembrane region" description="Helical" evidence="10">
    <location>
        <begin position="339"/>
        <end position="365"/>
    </location>
</feature>
<dbReference type="GO" id="GO:0005886">
    <property type="term" value="C:plasma membrane"/>
    <property type="evidence" value="ECO:0000318"/>
    <property type="project" value="GO_Central"/>
</dbReference>
<name>A7RR28_NEMVE</name>
<feature type="transmembrane region" description="Helical" evidence="10">
    <location>
        <begin position="94"/>
        <end position="114"/>
    </location>
</feature>
<protein>
    <recommendedName>
        <fullName evidence="11">G-protein coupled receptors family 1 profile domain-containing protein</fullName>
    </recommendedName>
</protein>
<evidence type="ECO:0000256" key="7">
    <source>
        <dbReference type="ARBA" id="ARBA00023170"/>
    </source>
</evidence>
<evidence type="ECO:0000256" key="3">
    <source>
        <dbReference type="ARBA" id="ARBA00022692"/>
    </source>
</evidence>
<dbReference type="InterPro" id="IPR017452">
    <property type="entry name" value="GPCR_Rhodpsn_7TM"/>
</dbReference>
<dbReference type="HOGENOM" id="CLU_592259_0_0_1"/>
<evidence type="ECO:0000256" key="9">
    <source>
        <dbReference type="ARBA" id="ARBA00023224"/>
    </source>
</evidence>